<evidence type="ECO:0000313" key="2">
    <source>
        <dbReference type="Proteomes" id="UP000238589"/>
    </source>
</evidence>
<evidence type="ECO:0000313" key="1">
    <source>
        <dbReference type="EMBL" id="PRD66703.1"/>
    </source>
</evidence>
<dbReference type="OrthoDB" id="7042038at2"/>
<name>A0A2S9K8B5_9BURK</name>
<reference evidence="1 2" key="1">
    <citation type="submission" date="2018-03" db="EMBL/GenBank/DDBJ databases">
        <title>Comparative genomics illustrates the genes involved in a hyperalkaliphilic mechanisms of Serpentinomonas isolated from highly-alkaline calcium-rich serpentinized springs.</title>
        <authorList>
            <person name="Suzuki S."/>
            <person name="Ishii S."/>
            <person name="Walworth N."/>
            <person name="Bird L."/>
            <person name="Kuenen J.G."/>
            <person name="Nealson K.H."/>
        </authorList>
    </citation>
    <scope>NUCLEOTIDE SEQUENCE [LARGE SCALE GENOMIC DNA]</scope>
    <source>
        <strain evidence="1 2">P1</strain>
    </source>
</reference>
<gene>
    <name evidence="1" type="ORF">C6P64_02975</name>
</gene>
<dbReference type="AlphaFoldDB" id="A0A2S9K8B5"/>
<comment type="caution">
    <text evidence="1">The sequence shown here is derived from an EMBL/GenBank/DDBJ whole genome shotgun (WGS) entry which is preliminary data.</text>
</comment>
<keyword evidence="2" id="KW-1185">Reference proteome</keyword>
<sequence length="68" mass="7530">MIRCLKATDYIDSEWCENGRGALAACDAYSIRRLEVMPATGKTMPVEYFLKFAVGKTGKLVLTVSCHV</sequence>
<dbReference type="EMBL" id="PVLQ01000011">
    <property type="protein sequence ID" value="PRD66703.1"/>
    <property type="molecule type" value="Genomic_DNA"/>
</dbReference>
<protein>
    <submittedName>
        <fullName evidence="1">Uncharacterized protein</fullName>
    </submittedName>
</protein>
<organism evidence="1 2">
    <name type="scientific">Malikia granosa</name>
    <dbReference type="NCBI Taxonomy" id="263067"/>
    <lineage>
        <taxon>Bacteria</taxon>
        <taxon>Pseudomonadati</taxon>
        <taxon>Pseudomonadota</taxon>
        <taxon>Betaproteobacteria</taxon>
        <taxon>Burkholderiales</taxon>
        <taxon>Comamonadaceae</taxon>
        <taxon>Malikia</taxon>
    </lineage>
</organism>
<proteinExistence type="predicted"/>
<accession>A0A2S9K8B5</accession>
<dbReference type="Proteomes" id="UP000238589">
    <property type="component" value="Unassembled WGS sequence"/>
</dbReference>